<dbReference type="eggNOG" id="COG0297">
    <property type="taxonomic scope" value="Bacteria"/>
</dbReference>
<dbReference type="GO" id="GO:0016757">
    <property type="term" value="F:glycosyltransferase activity"/>
    <property type="evidence" value="ECO:0007669"/>
    <property type="project" value="InterPro"/>
</dbReference>
<dbReference type="PANTHER" id="PTHR12526">
    <property type="entry name" value="GLYCOSYLTRANSFERASE"/>
    <property type="match status" value="1"/>
</dbReference>
<dbReference type="AlphaFoldDB" id="I2Q7M7"/>
<organism evidence="3">
    <name type="scientific">Desulfovibrio sp. U5L</name>
    <dbReference type="NCBI Taxonomy" id="596152"/>
    <lineage>
        <taxon>Bacteria</taxon>
        <taxon>Pseudomonadati</taxon>
        <taxon>Thermodesulfobacteriota</taxon>
        <taxon>Desulfovibrionia</taxon>
        <taxon>Desulfovibrionales</taxon>
        <taxon>Desulfovibrionaceae</taxon>
        <taxon>Desulfovibrio</taxon>
    </lineage>
</organism>
<reference evidence="3" key="1">
    <citation type="submission" date="2011-11" db="EMBL/GenBank/DDBJ databases">
        <title>Improved High-Quality Draft sequence of Desulfovibrio sp. U5L.</title>
        <authorList>
            <consortium name="US DOE Joint Genome Institute"/>
            <person name="Lucas S."/>
            <person name="Han J."/>
            <person name="Lapidus A."/>
            <person name="Cheng J.-F."/>
            <person name="Goodwin L."/>
            <person name="Pitluck S."/>
            <person name="Peters L."/>
            <person name="Ovchinnikova G."/>
            <person name="Held B."/>
            <person name="Detter J.C."/>
            <person name="Han C."/>
            <person name="Tapia R."/>
            <person name="Land M."/>
            <person name="Hauser L."/>
            <person name="Kyrpides N."/>
            <person name="Ivanova N."/>
            <person name="Pagani I."/>
            <person name="Gabster J."/>
            <person name="Walker C."/>
            <person name="Stolyar S."/>
            <person name="Stahl D."/>
            <person name="Arkin A."/>
            <person name="Dehal P."/>
            <person name="Hazen T."/>
            <person name="Woyke T."/>
        </authorList>
    </citation>
    <scope>NUCLEOTIDE SEQUENCE [LARGE SCALE GENOMIC DNA]</scope>
    <source>
        <strain evidence="3">U5L</strain>
    </source>
</reference>
<name>I2Q7M7_9BACT</name>
<proteinExistence type="predicted"/>
<dbReference type="SUPFAM" id="SSF53756">
    <property type="entry name" value="UDP-Glycosyltransferase/glycogen phosphorylase"/>
    <property type="match status" value="1"/>
</dbReference>
<dbReference type="PANTHER" id="PTHR12526:SF635">
    <property type="entry name" value="GLYCOSYL TRANSFERASE GROUP 1"/>
    <property type="match status" value="1"/>
</dbReference>
<dbReference type="Pfam" id="PF00534">
    <property type="entry name" value="Glycos_transf_1"/>
    <property type="match status" value="1"/>
</dbReference>
<dbReference type="Pfam" id="PF13439">
    <property type="entry name" value="Glyco_transf_4"/>
    <property type="match status" value="1"/>
</dbReference>
<dbReference type="EMBL" id="JH600067">
    <property type="protein sequence ID" value="EIG55783.1"/>
    <property type="molecule type" value="Genomic_DNA"/>
</dbReference>
<dbReference type="InterPro" id="IPR028098">
    <property type="entry name" value="Glyco_trans_4-like_N"/>
</dbReference>
<evidence type="ECO:0000259" key="2">
    <source>
        <dbReference type="Pfam" id="PF13439"/>
    </source>
</evidence>
<dbReference type="Gene3D" id="3.40.50.2000">
    <property type="entry name" value="Glycogen Phosphorylase B"/>
    <property type="match status" value="2"/>
</dbReference>
<gene>
    <name evidence="3" type="ORF">DesU5LDRAFT_0060</name>
</gene>
<protein>
    <submittedName>
        <fullName evidence="3">Glycosyltransferase</fullName>
    </submittedName>
</protein>
<dbReference type="STRING" id="596152.DesU5LDRAFT_0060"/>
<keyword evidence="3" id="KW-0808">Transferase</keyword>
<feature type="domain" description="Glycosyl transferase family 1" evidence="1">
    <location>
        <begin position="288"/>
        <end position="382"/>
    </location>
</feature>
<evidence type="ECO:0000259" key="1">
    <source>
        <dbReference type="Pfam" id="PF00534"/>
    </source>
</evidence>
<sequence>MTELRITHINTHDVAGGAAKVAWRLADAQRRAGCNARILAGWSRSDSPFTAAFDPRPDQITGRLAERRGLLDYQFQGSHRLFAHPLVVDADLLHLHNLHGGYCNPFSSILLSLAKPTLWTLHDMQALTGRCAHAFDCLGWTRDCRNCPRPNTYPAAAPGKESGAVAMLAHKARIARASALYLAVPSRWLAAKVERSILKDLPCRIIPNFCDTNVFAPGAREAARRRFNLPLDALLVGALAHGGTLDNSWKGGAATRQAVAALLTRNPDIRFVNIGAASPSAEPWLITIPHQSDETALAEVLGALDLFLYTPVADNCPLAVIESLACGLPAATFGVGGVPELVRDGVDGRVARPGDVQELVEGAWSLLSDPQARAACGRNARKGAVARFAEPVALAAYKALGQEALAARQRSHRRPFRLDLGALPASAKTTSFLKAAAGLERLGTVQTSGRWPRNFPHLQILAMESLCAHGRACLHAGQPVRALEAFLEAVLRNPFEDLGLAGLGVAARVLGLADAPDLAQLSRRTPYAGRLSALSWARDLAGRNVASTTNEDREPRLGVSLLLAIPAEKVATARRLGRLDACGDESDQVTEILILGHNPNGVVRPIRAAGAVVLDVNRLFAAPPSWPAMANVLLWRARCSRFLLAVGSQVLPTRSTTAVRDDGGFPLDGRRRGVLAVLART</sequence>
<evidence type="ECO:0000313" key="3">
    <source>
        <dbReference type="EMBL" id="EIG55783.1"/>
    </source>
</evidence>
<dbReference type="InterPro" id="IPR001296">
    <property type="entry name" value="Glyco_trans_1"/>
</dbReference>
<dbReference type="HOGENOM" id="CLU_403731_0_0_7"/>
<accession>I2Q7M7</accession>
<feature type="domain" description="Glycosyltransferase subfamily 4-like N-terminal" evidence="2">
    <location>
        <begin position="16"/>
        <end position="213"/>
    </location>
</feature>